<name>A0A1S3JRM4_LINAN</name>
<reference evidence="4" key="1">
    <citation type="submission" date="2025-08" db="UniProtKB">
        <authorList>
            <consortium name="RefSeq"/>
        </authorList>
    </citation>
    <scope>IDENTIFICATION</scope>
    <source>
        <tissue evidence="4">Gonads</tissue>
    </source>
</reference>
<dbReference type="GeneID" id="106175542"/>
<dbReference type="RefSeq" id="XP_013413058.1">
    <property type="nucleotide sequence ID" value="XM_013557604.2"/>
</dbReference>
<protein>
    <submittedName>
        <fullName evidence="4">Uncharacterized protein LOC106175542</fullName>
    </submittedName>
</protein>
<feature type="chain" id="PRO_5010284503" evidence="2">
    <location>
        <begin position="26"/>
        <end position="222"/>
    </location>
</feature>
<evidence type="ECO:0000313" key="4">
    <source>
        <dbReference type="RefSeq" id="XP_013413058.1"/>
    </source>
</evidence>
<proteinExistence type="predicted"/>
<feature type="region of interest" description="Disordered" evidence="1">
    <location>
        <begin position="160"/>
        <end position="194"/>
    </location>
</feature>
<dbReference type="InParanoid" id="A0A1S3JRM4"/>
<organism evidence="3 4">
    <name type="scientific">Lingula anatina</name>
    <name type="common">Brachiopod</name>
    <name type="synonym">Lingula unguis</name>
    <dbReference type="NCBI Taxonomy" id="7574"/>
    <lineage>
        <taxon>Eukaryota</taxon>
        <taxon>Metazoa</taxon>
        <taxon>Spiralia</taxon>
        <taxon>Lophotrochozoa</taxon>
        <taxon>Brachiopoda</taxon>
        <taxon>Linguliformea</taxon>
        <taxon>Lingulata</taxon>
        <taxon>Lingulida</taxon>
        <taxon>Linguloidea</taxon>
        <taxon>Lingulidae</taxon>
        <taxon>Lingula</taxon>
    </lineage>
</organism>
<evidence type="ECO:0000256" key="2">
    <source>
        <dbReference type="SAM" id="SignalP"/>
    </source>
</evidence>
<evidence type="ECO:0000256" key="1">
    <source>
        <dbReference type="SAM" id="MobiDB-lite"/>
    </source>
</evidence>
<keyword evidence="3" id="KW-1185">Reference proteome</keyword>
<keyword evidence="2" id="KW-0732">Signal</keyword>
<sequence>MMSDTSLYVCILAWMCGVLLHGAHGSTYYTENSYDCGKTHDVYTSTTKLQAWKPSLLKSSPPSRCVMYFDSGKDEVAVRVEFTSVRLPCSTPVTLSVYDWRSTHPDKLLKSLSCTPDKPDDIYSESRYLTVELNATVNSTDYDFDMELWMKVAPGDDHDRGQVNAGYGPPPSYGELTGQEQENQGAKPLYANPKFQNVSYPRQQCVPYVYSQPPQAQPNPPS</sequence>
<dbReference type="KEGG" id="lak:106175542"/>
<gene>
    <name evidence="4" type="primary">LOC106175542</name>
</gene>
<dbReference type="Proteomes" id="UP000085678">
    <property type="component" value="Unplaced"/>
</dbReference>
<dbReference type="AlphaFoldDB" id="A0A1S3JRM4"/>
<evidence type="ECO:0000313" key="3">
    <source>
        <dbReference type="Proteomes" id="UP000085678"/>
    </source>
</evidence>
<accession>A0A1S3JRM4</accession>
<feature type="signal peptide" evidence="2">
    <location>
        <begin position="1"/>
        <end position="25"/>
    </location>
</feature>